<protein>
    <submittedName>
        <fullName evidence="1">Uncharacterized protein</fullName>
    </submittedName>
</protein>
<reference evidence="1" key="1">
    <citation type="submission" date="2019-12" db="EMBL/GenBank/DDBJ databases">
        <title>Genome sequencing and annotation of Brassica cretica.</title>
        <authorList>
            <person name="Studholme D.J."/>
            <person name="Sarris P.F."/>
        </authorList>
    </citation>
    <scope>NUCLEOTIDE SEQUENCE</scope>
    <source>
        <strain evidence="1">PFS-102/07</strain>
        <tissue evidence="1">Leaf</tissue>
    </source>
</reference>
<sequence>MHVCVFVRRFGLTAGIHIDAPDFSFLLVFHDRGKISGFIHVDAGVISSGFCLDVFSCALPDLSEGVTKLSLLPCLVNCRNETRASLIQYRERSYEDEVTVNSGRSSSAFHRNGLVQLGHSWSIQLGHSPNWTGPTRGTAELNPVLDPSRPFAILYWSSLANRRAESHCRSSSYDRHAEGHFDRESIDTELLDAIDATHPEADDTRSLLERASIDEHSYLCLPEQARSFTQTKLVPEIYTKDEINEMPYGICGALEKNEDDFQMKLDGVYNPLNDIASVG</sequence>
<organism evidence="1">
    <name type="scientific">Brassica cretica</name>
    <name type="common">Mustard</name>
    <dbReference type="NCBI Taxonomy" id="69181"/>
    <lineage>
        <taxon>Eukaryota</taxon>
        <taxon>Viridiplantae</taxon>
        <taxon>Streptophyta</taxon>
        <taxon>Embryophyta</taxon>
        <taxon>Tracheophyta</taxon>
        <taxon>Spermatophyta</taxon>
        <taxon>Magnoliopsida</taxon>
        <taxon>eudicotyledons</taxon>
        <taxon>Gunneridae</taxon>
        <taxon>Pentapetalae</taxon>
        <taxon>rosids</taxon>
        <taxon>malvids</taxon>
        <taxon>Brassicales</taxon>
        <taxon>Brassicaceae</taxon>
        <taxon>Brassiceae</taxon>
        <taxon>Brassica</taxon>
    </lineage>
</organism>
<name>A0A8S9K3I7_BRACR</name>
<dbReference type="EMBL" id="QGKY02000190">
    <property type="protein sequence ID" value="KAF2588318.1"/>
    <property type="molecule type" value="Genomic_DNA"/>
</dbReference>
<accession>A0A8S9K3I7</accession>
<evidence type="ECO:0000313" key="1">
    <source>
        <dbReference type="EMBL" id="KAF2588318.1"/>
    </source>
</evidence>
<dbReference type="AlphaFoldDB" id="A0A8S9K3I7"/>
<gene>
    <name evidence="1" type="ORF">F2Q70_00038553</name>
</gene>
<proteinExistence type="predicted"/>
<comment type="caution">
    <text evidence="1">The sequence shown here is derived from an EMBL/GenBank/DDBJ whole genome shotgun (WGS) entry which is preliminary data.</text>
</comment>